<evidence type="ECO:0000313" key="2">
    <source>
        <dbReference type="EMBL" id="KAG9445211.1"/>
    </source>
</evidence>
<proteinExistence type="predicted"/>
<feature type="domain" description="UspA" evidence="1">
    <location>
        <begin position="34"/>
        <end position="186"/>
    </location>
</feature>
<gene>
    <name evidence="2" type="ORF">H6P81_016551</name>
</gene>
<keyword evidence="3" id="KW-1185">Reference proteome</keyword>
<dbReference type="PANTHER" id="PTHR46553">
    <property type="entry name" value="ADENINE NUCLEOTIDE ALPHA HYDROLASES-LIKE SUPERFAMILY PROTEIN"/>
    <property type="match status" value="1"/>
</dbReference>
<name>A0AAV7EBJ7_ARIFI</name>
<dbReference type="PANTHER" id="PTHR46553:SF9">
    <property type="entry name" value="USPA DOMAIN-CONTAINING PROTEIN"/>
    <property type="match status" value="1"/>
</dbReference>
<dbReference type="SUPFAM" id="SSF52402">
    <property type="entry name" value="Adenine nucleotide alpha hydrolases-like"/>
    <property type="match status" value="1"/>
</dbReference>
<dbReference type="InterPro" id="IPR006016">
    <property type="entry name" value="UspA"/>
</dbReference>
<accession>A0AAV7EBJ7</accession>
<evidence type="ECO:0000259" key="1">
    <source>
        <dbReference type="Pfam" id="PF00582"/>
    </source>
</evidence>
<dbReference type="EMBL" id="JAINDJ010000006">
    <property type="protein sequence ID" value="KAG9445211.1"/>
    <property type="molecule type" value="Genomic_DNA"/>
</dbReference>
<organism evidence="2 3">
    <name type="scientific">Aristolochia fimbriata</name>
    <name type="common">White veined hardy Dutchman's pipe vine</name>
    <dbReference type="NCBI Taxonomy" id="158543"/>
    <lineage>
        <taxon>Eukaryota</taxon>
        <taxon>Viridiplantae</taxon>
        <taxon>Streptophyta</taxon>
        <taxon>Embryophyta</taxon>
        <taxon>Tracheophyta</taxon>
        <taxon>Spermatophyta</taxon>
        <taxon>Magnoliopsida</taxon>
        <taxon>Magnoliidae</taxon>
        <taxon>Piperales</taxon>
        <taxon>Aristolochiaceae</taxon>
        <taxon>Aristolochia</taxon>
    </lineage>
</organism>
<dbReference type="Proteomes" id="UP000825729">
    <property type="component" value="Unassembled WGS sequence"/>
</dbReference>
<dbReference type="Gene3D" id="3.40.50.620">
    <property type="entry name" value="HUPs"/>
    <property type="match status" value="1"/>
</dbReference>
<sequence length="192" mass="20101">MDTTMADPGITTGVPIAAGVVVDPSLTSGKKKMKAMVAVDDSDASLYALKWTVDHFFGRRGGGGGGLTRDSGDAREGTIVVLHVQQSIQGQFYQIGSVEAVSKLLGEKSAKIIARAVEVCSGSSATVESMVVEGEAKEMICTVAEKIHPDMAVVGSRGLGKIKRAFLGSVSDYCAHHLDCPVLIVKPRAQVI</sequence>
<reference evidence="2 3" key="1">
    <citation type="submission" date="2021-07" db="EMBL/GenBank/DDBJ databases">
        <title>The Aristolochia fimbriata genome: insights into angiosperm evolution, floral development and chemical biosynthesis.</title>
        <authorList>
            <person name="Jiao Y."/>
        </authorList>
    </citation>
    <scope>NUCLEOTIDE SEQUENCE [LARGE SCALE GENOMIC DNA]</scope>
    <source>
        <strain evidence="2">IBCAS-2021</strain>
        <tissue evidence="2">Leaf</tissue>
    </source>
</reference>
<dbReference type="AlphaFoldDB" id="A0AAV7EBJ7"/>
<dbReference type="InterPro" id="IPR014729">
    <property type="entry name" value="Rossmann-like_a/b/a_fold"/>
</dbReference>
<dbReference type="PRINTS" id="PR01438">
    <property type="entry name" value="UNVRSLSTRESS"/>
</dbReference>
<protein>
    <recommendedName>
        <fullName evidence="1">UspA domain-containing protein</fullName>
    </recommendedName>
</protein>
<dbReference type="CDD" id="cd23659">
    <property type="entry name" value="USP_At3g01520-like"/>
    <property type="match status" value="1"/>
</dbReference>
<dbReference type="Pfam" id="PF00582">
    <property type="entry name" value="Usp"/>
    <property type="match status" value="1"/>
</dbReference>
<comment type="caution">
    <text evidence="2">The sequence shown here is derived from an EMBL/GenBank/DDBJ whole genome shotgun (WGS) entry which is preliminary data.</text>
</comment>
<evidence type="ECO:0000313" key="3">
    <source>
        <dbReference type="Proteomes" id="UP000825729"/>
    </source>
</evidence>
<dbReference type="InterPro" id="IPR006015">
    <property type="entry name" value="Universal_stress_UspA"/>
</dbReference>